<comment type="caution">
    <text evidence="7">The sequence shown here is derived from an EMBL/GenBank/DDBJ whole genome shotgun (WGS) entry which is preliminary data.</text>
</comment>
<dbReference type="InterPro" id="IPR023795">
    <property type="entry name" value="Serpin_CS"/>
</dbReference>
<dbReference type="InterPro" id="IPR036186">
    <property type="entry name" value="Serpin_sf"/>
</dbReference>
<evidence type="ECO:0000259" key="6">
    <source>
        <dbReference type="SMART" id="SM00093"/>
    </source>
</evidence>
<dbReference type="Proteomes" id="UP001187343">
    <property type="component" value="Unassembled WGS sequence"/>
</dbReference>
<evidence type="ECO:0000256" key="1">
    <source>
        <dbReference type="ARBA" id="ARBA00006426"/>
    </source>
</evidence>
<feature type="compositionally biased region" description="Polar residues" evidence="5">
    <location>
        <begin position="750"/>
        <end position="759"/>
    </location>
</feature>
<evidence type="ECO:0000256" key="2">
    <source>
        <dbReference type="ARBA" id="ARBA00022990"/>
    </source>
</evidence>
<evidence type="ECO:0000256" key="5">
    <source>
        <dbReference type="SAM" id="MobiDB-lite"/>
    </source>
</evidence>
<dbReference type="InterPro" id="IPR042185">
    <property type="entry name" value="Serpin_sf_2"/>
</dbReference>
<comment type="similarity">
    <text evidence="1">Belongs to the serpin family. Ov-serpin subfamily.</text>
</comment>
<feature type="region of interest" description="Disordered" evidence="5">
    <location>
        <begin position="676"/>
        <end position="700"/>
    </location>
</feature>
<feature type="region of interest" description="Disordered" evidence="5">
    <location>
        <begin position="740"/>
        <end position="759"/>
    </location>
</feature>
<organism evidence="7 8">
    <name type="scientific">Cirrhinus molitorella</name>
    <name type="common">mud carp</name>
    <dbReference type="NCBI Taxonomy" id="172907"/>
    <lineage>
        <taxon>Eukaryota</taxon>
        <taxon>Metazoa</taxon>
        <taxon>Chordata</taxon>
        <taxon>Craniata</taxon>
        <taxon>Vertebrata</taxon>
        <taxon>Euteleostomi</taxon>
        <taxon>Actinopterygii</taxon>
        <taxon>Neopterygii</taxon>
        <taxon>Teleostei</taxon>
        <taxon>Ostariophysi</taxon>
        <taxon>Cypriniformes</taxon>
        <taxon>Cyprinidae</taxon>
        <taxon>Labeoninae</taxon>
        <taxon>Labeonini</taxon>
        <taxon>Cirrhinus</taxon>
    </lineage>
</organism>
<feature type="compositionally biased region" description="Basic and acidic residues" evidence="5">
    <location>
        <begin position="7"/>
        <end position="100"/>
    </location>
</feature>
<dbReference type="CDD" id="cd19956">
    <property type="entry name" value="serpinB"/>
    <property type="match status" value="1"/>
</dbReference>
<proteinExistence type="inferred from homology"/>
<accession>A0AA88TCC5</accession>
<dbReference type="Gene3D" id="3.30.497.10">
    <property type="entry name" value="Antithrombin, subunit I, domain 2"/>
    <property type="match status" value="1"/>
</dbReference>
<dbReference type="AlphaFoldDB" id="A0AA88TCC5"/>
<keyword evidence="8" id="KW-1185">Reference proteome</keyword>
<feature type="compositionally biased region" description="Polar residues" evidence="5">
    <location>
        <begin position="718"/>
        <end position="728"/>
    </location>
</feature>
<dbReference type="SMART" id="SM00093">
    <property type="entry name" value="SERPIN"/>
    <property type="match status" value="1"/>
</dbReference>
<dbReference type="SUPFAM" id="SSF56574">
    <property type="entry name" value="Serpins"/>
    <property type="match status" value="1"/>
</dbReference>
<evidence type="ECO:0000256" key="4">
    <source>
        <dbReference type="ARBA" id="ARBA00079383"/>
    </source>
</evidence>
<dbReference type="InterPro" id="IPR023796">
    <property type="entry name" value="Serpin_dom"/>
</dbReference>
<dbReference type="Pfam" id="PF00079">
    <property type="entry name" value="Serpin"/>
    <property type="match status" value="1"/>
</dbReference>
<feature type="domain" description="Serpin" evidence="6">
    <location>
        <begin position="802"/>
        <end position="1169"/>
    </location>
</feature>
<dbReference type="InterPro" id="IPR042178">
    <property type="entry name" value="Serpin_sf_1"/>
</dbReference>
<dbReference type="EMBL" id="JAUYZG010000023">
    <property type="protein sequence ID" value="KAK2870592.1"/>
    <property type="molecule type" value="Genomic_DNA"/>
</dbReference>
<dbReference type="PANTHER" id="PTHR33480">
    <property type="entry name" value="SET DOMAIN-CONTAINING PROTEIN-RELATED"/>
    <property type="match status" value="1"/>
</dbReference>
<feature type="region of interest" description="Disordered" evidence="5">
    <location>
        <begin position="709"/>
        <end position="728"/>
    </location>
</feature>
<dbReference type="FunFam" id="2.30.39.10:FF:000014">
    <property type="entry name" value="Serpin family B member 9"/>
    <property type="match status" value="1"/>
</dbReference>
<feature type="region of interest" description="Disordered" evidence="5">
    <location>
        <begin position="1"/>
        <end position="101"/>
    </location>
</feature>
<protein>
    <recommendedName>
        <fullName evidence="3">Leukocyte elastase inhibitor</fullName>
    </recommendedName>
    <alternativeName>
        <fullName evidence="4">Serpin B1</fullName>
    </alternativeName>
</protein>
<evidence type="ECO:0000313" key="8">
    <source>
        <dbReference type="Proteomes" id="UP001187343"/>
    </source>
</evidence>
<keyword evidence="2" id="KW-0007">Acetylation</keyword>
<dbReference type="Gene3D" id="2.30.39.10">
    <property type="entry name" value="Alpha-1-antitrypsin, domain 1"/>
    <property type="match status" value="1"/>
</dbReference>
<reference evidence="7" key="1">
    <citation type="submission" date="2023-08" db="EMBL/GenBank/DDBJ databases">
        <title>Chromosome-level Genome Assembly of mud carp (Cirrhinus molitorella).</title>
        <authorList>
            <person name="Liu H."/>
        </authorList>
    </citation>
    <scope>NUCLEOTIDE SEQUENCE</scope>
    <source>
        <strain evidence="7">Prfri</strain>
        <tissue evidence="7">Muscle</tissue>
    </source>
</reference>
<gene>
    <name evidence="7" type="ORF">Q8A67_023119</name>
</gene>
<dbReference type="PROSITE" id="PS00284">
    <property type="entry name" value="SERPIN"/>
    <property type="match status" value="1"/>
</dbReference>
<sequence length="1169" mass="133047">MRRTKKERREMRRTKTERGEMRRTKKERGEMRRTKTERGEMRRTKTERGEMRTKKERGDEEDQEGKRRDEEDQDGERRDEEDQDGLRRDEEDQDRQHDTPDFVQEICIEQRSLLVMTILIQSGVEKTVKDTIFHSSKVKKAKQKSPRKMTIKTSQRNPEGRRIWNKKRMARHLERCHSNEIEVAKALSFPKRSKKETGRGEIVTWRQPTADADIADFLPCPDCLAFFMKKDLWKHSKRCRGQQDVKKTKGERIRSAAACLIPTPAKCSVGVRSLLQSMRPDKITETIMQDSLICLYGESLYTKCGHDKSQHQYIIQKMRELARFMIEVKSQSKNVKNLTELCNPENFILAITACKAVSNYQPDLNTFKTPSLALKIGYSLKKACQLSLGQSLMAGDRDAEKKLKNFIKLIDSHWRTNISSQALNTLQQSKWNKGDTIPLTEDVVVLQKHLKSVEQVSKEKLKENVNGADWKILAETLLCQIILFNRRREGEASKLLLASYASRNVKPPNEDVVKSLTKLEQELCNELTRLEIRGKRGKKVPVLLTKDMVESMDMLNESRSKVGVSDANPYVFARVGALTHIRGSDCLRKFSKMCGAKDPRSLTSTKLRKQIATLSQIMNLKNIELDQLAKFLGHDIRVHREYYRLSENTIQLAKVSKLLLSLEKGSNCYKGKSLEEITSSAEDPSENEDEPLSSSVKTVKHKCHTAETYASENEDEQPSTSVKTVKRTPANSQHIIEMFSDASENEDEQPSTSVKTVKRTPANSQHIIEMFSGNEYGPFSRSSAQQCVGMEHLSAAQMRFSLSLFQKISEGDAAANVFYSPVSISAALSMLSLGAKGNTASQMSQALHFPKAEAEIHTGFSKLLGEINKAGAPYVLSLASRLYGEQSHTFVEKFLSDTKRLYEAELETVNFISNADAARININSWVEKQTQEKIKDLLAEGDVDSLSRLVLVNAIYFKGNWERKFGEEHTTEMQFKINKNKSKPVQMMFQKAKFPLAFIPDMNCQILELPYAGKDLSMLIMLPNTMEDDTSGLQKLESALTYENFVEWTRPDKMNLLEVEVGLPRFRLEETYDMKALLMSLGMVDAFDLQRADFSGLSPSNDLVLSKVVHKSFVEVNEEGTEAAAATSAVMMTRCLMCSACFHADHPFLFFIRHNPSKSVLFYGRVCSP</sequence>
<evidence type="ECO:0000256" key="3">
    <source>
        <dbReference type="ARBA" id="ARBA00073281"/>
    </source>
</evidence>
<dbReference type="FunFam" id="3.30.497.10:FF:000001">
    <property type="entry name" value="Serine protease inhibitor"/>
    <property type="match status" value="1"/>
</dbReference>
<name>A0AA88TCC5_9TELE</name>
<evidence type="ECO:0000313" key="7">
    <source>
        <dbReference type="EMBL" id="KAK2870592.1"/>
    </source>
</evidence>
<dbReference type="PANTHER" id="PTHR33480:SF5">
    <property type="entry name" value="SI:DKEY-51D8.9"/>
    <property type="match status" value="1"/>
</dbReference>